<sequence>MRGKNDRSDRNVCVYTVNHESRYIVVSNIPSVGALPELIERFREFGTICEHHILDHIQDREKFFTASKESDAVNYEFTVKYTDAVWIQYETVTNARFAKARGSIKPFYGNLLEIQYAPQSESVADTAKKLKERRELLHRRSGCFPECVWSGTKQIKVVQKRENEHESVFIGPQPLSSLAGVQNQSGKKRQRI</sequence>
<dbReference type="InterPro" id="IPR039599">
    <property type="entry name" value="RBM48"/>
</dbReference>
<dbReference type="InterPro" id="IPR012677">
    <property type="entry name" value="Nucleotide-bd_a/b_plait_sf"/>
</dbReference>
<reference evidence="1" key="2">
    <citation type="submission" date="2011-02" db="EMBL/GenBank/DDBJ databases">
        <authorList>
            <person name="MacLean D."/>
        </authorList>
    </citation>
    <scope>NUCLEOTIDE SEQUENCE</scope>
</reference>
<organism evidence="1">
    <name type="scientific">Albugo laibachii Nc14</name>
    <dbReference type="NCBI Taxonomy" id="890382"/>
    <lineage>
        <taxon>Eukaryota</taxon>
        <taxon>Sar</taxon>
        <taxon>Stramenopiles</taxon>
        <taxon>Oomycota</taxon>
        <taxon>Peronosporomycetes</taxon>
        <taxon>Albuginales</taxon>
        <taxon>Albuginaceae</taxon>
        <taxon>Albugo</taxon>
    </lineage>
</organism>
<proteinExistence type="predicted"/>
<dbReference type="GO" id="GO:0003676">
    <property type="term" value="F:nucleic acid binding"/>
    <property type="evidence" value="ECO:0007669"/>
    <property type="project" value="InterPro"/>
</dbReference>
<dbReference type="InterPro" id="IPR035979">
    <property type="entry name" value="RBD_domain_sf"/>
</dbReference>
<dbReference type="PANTHER" id="PTHR20957:SF0">
    <property type="entry name" value="RNA-BINDING PROTEIN 48"/>
    <property type="match status" value="1"/>
</dbReference>
<dbReference type="GO" id="GO:0005654">
    <property type="term" value="C:nucleoplasm"/>
    <property type="evidence" value="ECO:0007669"/>
    <property type="project" value="TreeGrafter"/>
</dbReference>
<evidence type="ECO:0000313" key="1">
    <source>
        <dbReference type="EMBL" id="CCA16083.1"/>
    </source>
</evidence>
<dbReference type="AlphaFoldDB" id="F0W4P8"/>
<dbReference type="EMBL" id="FR824063">
    <property type="protein sequence ID" value="CCA16083.1"/>
    <property type="molecule type" value="Genomic_DNA"/>
</dbReference>
<protein>
    <submittedName>
        <fullName evidence="1">Uncharacterized protein AlNc14C18G1870</fullName>
    </submittedName>
</protein>
<dbReference type="PANTHER" id="PTHR20957">
    <property type="entry name" value="RNA-BINDING PROTEIN 48"/>
    <property type="match status" value="1"/>
</dbReference>
<accession>F0W4P8</accession>
<reference evidence="1" key="1">
    <citation type="journal article" date="2011" name="PLoS Biol.">
        <title>Gene gain and loss during evolution of obligate parasitism in the white rust pathogen of Arabidopsis thaliana.</title>
        <authorList>
            <person name="Kemen E."/>
            <person name="Gardiner A."/>
            <person name="Schultz-Larsen T."/>
            <person name="Kemen A.C."/>
            <person name="Balmuth A.L."/>
            <person name="Robert-Seilaniantz A."/>
            <person name="Bailey K."/>
            <person name="Holub E."/>
            <person name="Studholme D.J."/>
            <person name="Maclean D."/>
            <person name="Jones J.D."/>
        </authorList>
    </citation>
    <scope>NUCLEOTIDE SEQUENCE</scope>
</reference>
<name>F0W4P8_9STRA</name>
<dbReference type="SUPFAM" id="SSF54928">
    <property type="entry name" value="RNA-binding domain, RBD"/>
    <property type="match status" value="1"/>
</dbReference>
<dbReference type="Gene3D" id="3.30.70.330">
    <property type="match status" value="1"/>
</dbReference>
<gene>
    <name evidence="1" type="primary">AlNc14C18G1870</name>
    <name evidence="1" type="ORF">ALNC14_022260</name>
</gene>
<dbReference type="HOGENOM" id="CLU_122159_0_0_1"/>